<dbReference type="AlphaFoldDB" id="A0A117NG26"/>
<dbReference type="EMBL" id="LKAM01000013">
    <property type="protein sequence ID" value="KUM46175.1"/>
    <property type="molecule type" value="Genomic_DNA"/>
</dbReference>
<proteinExistence type="predicted"/>
<organism evidence="1">
    <name type="scientific">Picea glauca</name>
    <name type="common">White spruce</name>
    <name type="synonym">Pinus glauca</name>
    <dbReference type="NCBI Taxonomy" id="3330"/>
    <lineage>
        <taxon>Eukaryota</taxon>
        <taxon>Viridiplantae</taxon>
        <taxon>Streptophyta</taxon>
        <taxon>Embryophyta</taxon>
        <taxon>Tracheophyta</taxon>
        <taxon>Spermatophyta</taxon>
        <taxon>Pinopsida</taxon>
        <taxon>Pinidae</taxon>
        <taxon>Conifers I</taxon>
        <taxon>Pinales</taxon>
        <taxon>Pinaceae</taxon>
        <taxon>Picea</taxon>
    </lineage>
</organism>
<protein>
    <submittedName>
        <fullName evidence="1">Uncharacterized protein</fullName>
    </submittedName>
</protein>
<evidence type="ECO:0000313" key="1">
    <source>
        <dbReference type="EMBL" id="KUM46175.1"/>
    </source>
</evidence>
<gene>
    <name evidence="1" type="ORF">ABT39_MTgene1981</name>
</gene>
<sequence>MVLGDLVNCHVQQGSVRGERNPFNERNLQALSACCRDHAMYGTEKRDTIWNTGLLFSILATTDMRELQSN</sequence>
<name>A0A117NG26_PICGL</name>
<comment type="caution">
    <text evidence="1">The sequence shown here is derived from an EMBL/GenBank/DDBJ whole genome shotgun (WGS) entry which is preliminary data.</text>
</comment>
<reference evidence="1" key="1">
    <citation type="journal article" date="2015" name="Genome Biol. Evol.">
        <title>Organellar Genomes of White Spruce (Picea glauca): Assembly and Annotation.</title>
        <authorList>
            <person name="Jackman S.D."/>
            <person name="Warren R.L."/>
            <person name="Gibb E.A."/>
            <person name="Vandervalk B.P."/>
            <person name="Mohamadi H."/>
            <person name="Chu J."/>
            <person name="Raymond A."/>
            <person name="Pleasance S."/>
            <person name="Coope R."/>
            <person name="Wildung M.R."/>
            <person name="Ritland C.E."/>
            <person name="Bousquet J."/>
            <person name="Jones S.J."/>
            <person name="Bohlmann J."/>
            <person name="Birol I."/>
        </authorList>
    </citation>
    <scope>NUCLEOTIDE SEQUENCE [LARGE SCALE GENOMIC DNA]</scope>
    <source>
        <tissue evidence="1">Flushing bud</tissue>
    </source>
</reference>
<keyword evidence="1" id="KW-0496">Mitochondrion</keyword>
<accession>A0A117NG26</accession>
<geneLocation type="mitochondrion" evidence="1"/>